<comment type="caution">
    <text evidence="1">The sequence shown here is derived from an EMBL/GenBank/DDBJ whole genome shotgun (WGS) entry which is preliminary data.</text>
</comment>
<evidence type="ECO:0000313" key="2">
    <source>
        <dbReference type="Proteomes" id="UP000294749"/>
    </source>
</evidence>
<gene>
    <name evidence="1" type="ORF">CLV90_1191</name>
</gene>
<dbReference type="OrthoDB" id="1121673at2"/>
<keyword evidence="2" id="KW-1185">Reference proteome</keyword>
<dbReference type="Proteomes" id="UP000294749">
    <property type="component" value="Unassembled WGS sequence"/>
</dbReference>
<dbReference type="PROSITE" id="PS51257">
    <property type="entry name" value="PROKAR_LIPOPROTEIN"/>
    <property type="match status" value="1"/>
</dbReference>
<accession>A0A4R7K7R8</accession>
<evidence type="ECO:0000313" key="1">
    <source>
        <dbReference type="EMBL" id="TDT47120.1"/>
    </source>
</evidence>
<protein>
    <recommendedName>
        <fullName evidence="3">Membrane metalloprotease</fullName>
    </recommendedName>
</protein>
<evidence type="ECO:0008006" key="3">
    <source>
        <dbReference type="Google" id="ProtNLM"/>
    </source>
</evidence>
<dbReference type="EMBL" id="SOAY01000010">
    <property type="protein sequence ID" value="TDT47120.1"/>
    <property type="molecule type" value="Genomic_DNA"/>
</dbReference>
<organism evidence="1 2">
    <name type="scientific">Maribacter spongiicola</name>
    <dbReference type="NCBI Taxonomy" id="1206753"/>
    <lineage>
        <taxon>Bacteria</taxon>
        <taxon>Pseudomonadati</taxon>
        <taxon>Bacteroidota</taxon>
        <taxon>Flavobacteriia</taxon>
        <taxon>Flavobacteriales</taxon>
        <taxon>Flavobacteriaceae</taxon>
        <taxon>Maribacter</taxon>
    </lineage>
</organism>
<reference evidence="1 2" key="1">
    <citation type="submission" date="2019-03" db="EMBL/GenBank/DDBJ databases">
        <title>Genomic Encyclopedia of Archaeal and Bacterial Type Strains, Phase II (KMG-II): from individual species to whole genera.</title>
        <authorList>
            <person name="Goeker M."/>
        </authorList>
    </citation>
    <scope>NUCLEOTIDE SEQUENCE [LARGE SCALE GENOMIC DNA]</scope>
    <source>
        <strain evidence="1 2">DSM 25233</strain>
    </source>
</reference>
<dbReference type="AlphaFoldDB" id="A0A4R7K7R8"/>
<dbReference type="RefSeq" id="WP_133686527.1">
    <property type="nucleotide sequence ID" value="NZ_SOAY01000010.1"/>
</dbReference>
<sequence>MNKFKSLLLIGIVAFTVSCSKSSSDSDGENSEAKVDKAANLLATGDSANDILSNDTYDKLLIEIAYVTGFKPTEAAMTDFTAYLKEHTFKEDIELVYKELSSPSEDELTLQEIADLETSNRTAFNTGSTLAIYIYFADAPAEGDDLEGGLVTLGAVYRNTSMVIHEATVRDLASLSSSISEAEVETTTLNHEFGHLFGLVNLGSDMVNDHESESENEDGQLVPDNHCNQAVCLMRAELQFGGSSGKSLQSNTLAQYEDGVKSGCRLSGTTVLSLLQQQHTAKTTNTVALDAECVLDIQANGGR</sequence>
<name>A0A4R7K7R8_9FLAO</name>
<proteinExistence type="predicted"/>